<evidence type="ECO:0000313" key="3">
    <source>
        <dbReference type="Proteomes" id="UP000663829"/>
    </source>
</evidence>
<comment type="caution">
    <text evidence="1">The sequence shown here is derived from an EMBL/GenBank/DDBJ whole genome shotgun (WGS) entry which is preliminary data.</text>
</comment>
<feature type="non-terminal residue" evidence="1">
    <location>
        <position position="1"/>
    </location>
</feature>
<accession>A0A815RD71</accession>
<protein>
    <submittedName>
        <fullName evidence="1">Uncharacterized protein</fullName>
    </submittedName>
</protein>
<sequence>MMKYLPIILLKDQKSNNYTTIKQLNHFILLTALITNYNRSDNASVLGGHSLAEAEKILHEQVGITLLKRDYSEVQQGRDICDRLAGAAKMRLKSYMKSGNNVLTTHDIKRGFDYCGGIKNTRVAVAEVDKRSKALEKSHIPEISSIRSIEYEIEIHV</sequence>
<organism evidence="1 3">
    <name type="scientific">Didymodactylos carnosus</name>
    <dbReference type="NCBI Taxonomy" id="1234261"/>
    <lineage>
        <taxon>Eukaryota</taxon>
        <taxon>Metazoa</taxon>
        <taxon>Spiralia</taxon>
        <taxon>Gnathifera</taxon>
        <taxon>Rotifera</taxon>
        <taxon>Eurotatoria</taxon>
        <taxon>Bdelloidea</taxon>
        <taxon>Philodinida</taxon>
        <taxon>Philodinidae</taxon>
        <taxon>Didymodactylos</taxon>
    </lineage>
</organism>
<proteinExistence type="predicted"/>
<dbReference type="EMBL" id="CAJOBC010086267">
    <property type="protein sequence ID" value="CAF4341861.1"/>
    <property type="molecule type" value="Genomic_DNA"/>
</dbReference>
<dbReference type="AlphaFoldDB" id="A0A815RD71"/>
<reference evidence="1" key="1">
    <citation type="submission" date="2021-02" db="EMBL/GenBank/DDBJ databases">
        <authorList>
            <person name="Nowell W R."/>
        </authorList>
    </citation>
    <scope>NUCLEOTIDE SEQUENCE</scope>
</reference>
<evidence type="ECO:0000313" key="1">
    <source>
        <dbReference type="EMBL" id="CAF1475523.1"/>
    </source>
</evidence>
<evidence type="ECO:0000313" key="2">
    <source>
        <dbReference type="EMBL" id="CAF4341861.1"/>
    </source>
</evidence>
<name>A0A815RD71_9BILA</name>
<keyword evidence="3" id="KW-1185">Reference proteome</keyword>
<dbReference type="OrthoDB" id="10045083at2759"/>
<dbReference type="EMBL" id="CAJNOQ010020790">
    <property type="protein sequence ID" value="CAF1475523.1"/>
    <property type="molecule type" value="Genomic_DNA"/>
</dbReference>
<gene>
    <name evidence="1" type="ORF">GPM918_LOCUS35621</name>
    <name evidence="2" type="ORF">SRO942_LOCUS36343</name>
</gene>
<dbReference type="Proteomes" id="UP000681722">
    <property type="component" value="Unassembled WGS sequence"/>
</dbReference>
<dbReference type="Proteomes" id="UP000663829">
    <property type="component" value="Unassembled WGS sequence"/>
</dbReference>